<feature type="compositionally biased region" description="Basic and acidic residues" evidence="1">
    <location>
        <begin position="79"/>
        <end position="88"/>
    </location>
</feature>
<accession>A0AAD4RB57</accession>
<evidence type="ECO:0000313" key="3">
    <source>
        <dbReference type="EMBL" id="KAI1722167.1"/>
    </source>
</evidence>
<name>A0AAD4RB57_9BILA</name>
<dbReference type="EMBL" id="JAKKPZ010000004">
    <property type="protein sequence ID" value="KAI1722167.1"/>
    <property type="molecule type" value="Genomic_DNA"/>
</dbReference>
<dbReference type="GO" id="GO:0006357">
    <property type="term" value="P:regulation of transcription by RNA polymerase II"/>
    <property type="evidence" value="ECO:0007669"/>
    <property type="project" value="TreeGrafter"/>
</dbReference>
<dbReference type="InterPro" id="IPR039223">
    <property type="entry name" value="AATF/Bfr2"/>
</dbReference>
<feature type="domain" description="Apoptosis-antagonizing transcription factor C-terminal" evidence="2">
    <location>
        <begin position="66"/>
        <end position="144"/>
    </location>
</feature>
<reference evidence="3" key="1">
    <citation type="submission" date="2022-01" db="EMBL/GenBank/DDBJ databases">
        <title>Genome Sequence Resource for Two Populations of Ditylenchus destructor, the Migratory Endoparasitic Phytonematode.</title>
        <authorList>
            <person name="Zhang H."/>
            <person name="Lin R."/>
            <person name="Xie B."/>
        </authorList>
    </citation>
    <scope>NUCLEOTIDE SEQUENCE</scope>
    <source>
        <strain evidence="3">BazhouSP</strain>
    </source>
</reference>
<dbReference type="Proteomes" id="UP001201812">
    <property type="component" value="Unassembled WGS sequence"/>
</dbReference>
<comment type="caution">
    <text evidence="3">The sequence shown here is derived from an EMBL/GenBank/DDBJ whole genome shotgun (WGS) entry which is preliminary data.</text>
</comment>
<dbReference type="AlphaFoldDB" id="A0AAD4RB57"/>
<evidence type="ECO:0000313" key="4">
    <source>
        <dbReference type="Proteomes" id="UP001201812"/>
    </source>
</evidence>
<protein>
    <submittedName>
        <fullName evidence="3">Apoptosis antagonizing transcription factor domain-containing protein</fullName>
    </submittedName>
</protein>
<feature type="region of interest" description="Disordered" evidence="1">
    <location>
        <begin position="79"/>
        <end position="106"/>
    </location>
</feature>
<sequence length="146" mass="17328">MQAQMETWERLRDLNEYVQTSLSAFNQLPQGNKVASNLLKNVLMENEQSREDFQKARSNVLETTDLLQEIRSALEEEMKRKQNKELQRLRQRRTKKKANVDTKASKGRKTRYVTIDKLVNFFPATPEQIPWPHEKRDELFKSLFTS</sequence>
<dbReference type="InterPro" id="IPR012617">
    <property type="entry name" value="AATF_C"/>
</dbReference>
<dbReference type="Pfam" id="PF08164">
    <property type="entry name" value="TRAUB"/>
    <property type="match status" value="1"/>
</dbReference>
<proteinExistence type="predicted"/>
<dbReference type="PANTHER" id="PTHR15565">
    <property type="entry name" value="AATF PROTEIN APOPTOSIS ANTAGONIZING TRANSCRIPTION FACTOR"/>
    <property type="match status" value="1"/>
</dbReference>
<evidence type="ECO:0000259" key="2">
    <source>
        <dbReference type="Pfam" id="PF08164"/>
    </source>
</evidence>
<evidence type="ECO:0000256" key="1">
    <source>
        <dbReference type="SAM" id="MobiDB-lite"/>
    </source>
</evidence>
<dbReference type="GO" id="GO:0005730">
    <property type="term" value="C:nucleolus"/>
    <property type="evidence" value="ECO:0007669"/>
    <property type="project" value="TreeGrafter"/>
</dbReference>
<keyword evidence="4" id="KW-1185">Reference proteome</keyword>
<gene>
    <name evidence="3" type="ORF">DdX_04475</name>
</gene>
<organism evidence="3 4">
    <name type="scientific">Ditylenchus destructor</name>
    <dbReference type="NCBI Taxonomy" id="166010"/>
    <lineage>
        <taxon>Eukaryota</taxon>
        <taxon>Metazoa</taxon>
        <taxon>Ecdysozoa</taxon>
        <taxon>Nematoda</taxon>
        <taxon>Chromadorea</taxon>
        <taxon>Rhabditida</taxon>
        <taxon>Tylenchina</taxon>
        <taxon>Tylenchomorpha</taxon>
        <taxon>Sphaerularioidea</taxon>
        <taxon>Anguinidae</taxon>
        <taxon>Anguininae</taxon>
        <taxon>Ditylenchus</taxon>
    </lineage>
</organism>
<dbReference type="PANTHER" id="PTHR15565:SF0">
    <property type="entry name" value="PROTEIN AATF"/>
    <property type="match status" value="1"/>
</dbReference>